<reference evidence="3" key="1">
    <citation type="submission" date="2021-03" db="EMBL/GenBank/DDBJ databases">
        <authorList>
            <consortium name="Genoscope - CEA"/>
            <person name="William W."/>
        </authorList>
    </citation>
    <scope>NUCLEOTIDE SEQUENCE</scope>
    <source>
        <strain evidence="3">Doubled-haploid Pahang</strain>
    </source>
</reference>
<organism evidence="4 5">
    <name type="scientific">Musa acuminata subsp. malaccensis</name>
    <name type="common">Wild banana</name>
    <name type="synonym">Musa malaccensis</name>
    <dbReference type="NCBI Taxonomy" id="214687"/>
    <lineage>
        <taxon>Eukaryota</taxon>
        <taxon>Viridiplantae</taxon>
        <taxon>Streptophyta</taxon>
        <taxon>Embryophyta</taxon>
        <taxon>Tracheophyta</taxon>
        <taxon>Spermatophyta</taxon>
        <taxon>Magnoliopsida</taxon>
        <taxon>Liliopsida</taxon>
        <taxon>Zingiberales</taxon>
        <taxon>Musaceae</taxon>
        <taxon>Musa</taxon>
    </lineage>
</organism>
<feature type="region of interest" description="Disordered" evidence="1">
    <location>
        <begin position="34"/>
        <end position="69"/>
    </location>
</feature>
<evidence type="ECO:0000313" key="3">
    <source>
        <dbReference type="EMBL" id="CAG1836258.1"/>
    </source>
</evidence>
<evidence type="ECO:0000256" key="1">
    <source>
        <dbReference type="SAM" id="MobiDB-lite"/>
    </source>
</evidence>
<dbReference type="EnsemblPlants" id="Ma09_t23640.1">
    <property type="protein sequence ID" value="Ma09_p23640.1"/>
    <property type="gene ID" value="Ma09_g23640"/>
</dbReference>
<dbReference type="EMBL" id="HG996474">
    <property type="protein sequence ID" value="CAG1836258.1"/>
    <property type="molecule type" value="Genomic_DNA"/>
</dbReference>
<protein>
    <submittedName>
        <fullName evidence="3">(wild Malaysian banana) hypothetical protein</fullName>
    </submittedName>
</protein>
<dbReference type="InParanoid" id="A0A804KMY6"/>
<keyword evidence="2" id="KW-0732">Signal</keyword>
<evidence type="ECO:0000313" key="5">
    <source>
        <dbReference type="Proteomes" id="UP000012960"/>
    </source>
</evidence>
<accession>A0A804KMY6</accession>
<sequence length="69" mass="7646">MYQNTTSKIIVLTLQLHAIFTALSLSLFVGETANRSPCGRRREPKIELDGALTPPKASPADEIEEHCKH</sequence>
<dbReference type="AlphaFoldDB" id="A0A804KMY6"/>
<name>A0A804KMY6_MUSAM</name>
<evidence type="ECO:0000313" key="4">
    <source>
        <dbReference type="EnsemblPlants" id="Ma09_p23640.1"/>
    </source>
</evidence>
<reference evidence="4" key="2">
    <citation type="submission" date="2021-05" db="UniProtKB">
        <authorList>
            <consortium name="EnsemblPlants"/>
        </authorList>
    </citation>
    <scope>IDENTIFICATION</scope>
    <source>
        <strain evidence="4">subsp. malaccensis</strain>
    </source>
</reference>
<dbReference type="Gramene" id="Ma09_t23640.1">
    <property type="protein sequence ID" value="Ma09_p23640.1"/>
    <property type="gene ID" value="Ma09_g23640"/>
</dbReference>
<gene>
    <name evidence="3" type="ORF">GSMUA_242270.1</name>
</gene>
<evidence type="ECO:0000256" key="2">
    <source>
        <dbReference type="SAM" id="SignalP"/>
    </source>
</evidence>
<feature type="signal peptide" evidence="2">
    <location>
        <begin position="1"/>
        <end position="24"/>
    </location>
</feature>
<dbReference type="Proteomes" id="UP000012960">
    <property type="component" value="Unplaced"/>
</dbReference>
<keyword evidence="5" id="KW-1185">Reference proteome</keyword>
<feature type="chain" id="PRO_5036220142" evidence="2">
    <location>
        <begin position="25"/>
        <end position="69"/>
    </location>
</feature>
<proteinExistence type="predicted"/>